<keyword evidence="8" id="KW-1185">Reference proteome</keyword>
<dbReference type="Proteomes" id="UP000526892">
    <property type="component" value="Unassembled WGS sequence"/>
</dbReference>
<comment type="caution">
    <text evidence="7">The sequence shown here is derived from an EMBL/GenBank/DDBJ whole genome shotgun (WGS) entry which is preliminary data.</text>
</comment>
<feature type="transmembrane region" description="Helical" evidence="5">
    <location>
        <begin position="143"/>
        <end position="163"/>
    </location>
</feature>
<evidence type="ECO:0000259" key="6">
    <source>
        <dbReference type="Pfam" id="PF13515"/>
    </source>
</evidence>
<dbReference type="GO" id="GO:0016020">
    <property type="term" value="C:membrane"/>
    <property type="evidence" value="ECO:0007669"/>
    <property type="project" value="UniProtKB-SubCell"/>
</dbReference>
<feature type="transmembrane region" description="Helical" evidence="5">
    <location>
        <begin position="89"/>
        <end position="110"/>
    </location>
</feature>
<evidence type="ECO:0000256" key="3">
    <source>
        <dbReference type="ARBA" id="ARBA00022989"/>
    </source>
</evidence>
<dbReference type="EMBL" id="JACCDE010000046">
    <property type="protein sequence ID" value="NYS80257.1"/>
    <property type="molecule type" value="Genomic_DNA"/>
</dbReference>
<keyword evidence="3 5" id="KW-1133">Transmembrane helix</keyword>
<dbReference type="RefSeq" id="WP_007105030.1">
    <property type="nucleotide sequence ID" value="NZ_JACCDE010000046.1"/>
</dbReference>
<feature type="transmembrane region" description="Helical" evidence="5">
    <location>
        <begin position="301"/>
        <end position="320"/>
    </location>
</feature>
<gene>
    <name evidence="7" type="ORF">HZS80_21585</name>
</gene>
<evidence type="ECO:0000313" key="7">
    <source>
        <dbReference type="EMBL" id="NYS80257.1"/>
    </source>
</evidence>
<sequence>MHQRLSRVKSRSAAIRFLLSRAQFKECFAVVNQPGFRNSALAGLQVAIAALVVLPLIELSDFSHLIGFASLGTLVALFGRFAAPERRGFTVFLCLLCQTATVFVMSLVAWLELPMVGQLAILALLCGTLFYIVTVGDFGPPGALIFIFAASVSMGQVDTFASVLERTTATAVAAALAWLVVMITDVFRHDTPAAQDWFKSRPASHKLIAVARMVLGSAVAAYVAYAFGGQHAGWAAMGAVAVLQGSHLHISMSRALQRTIGNVLGALLVALVLLSQPSVWTIIGLVALLSFATETIIGSNYGLGQVLVTPMALFMSYLAAPDLAGMAMVQERVVDTLIGTAVGICFAILFSTLDDRAHLLTHHINRGR</sequence>
<feature type="transmembrane region" description="Helical" evidence="5">
    <location>
        <begin position="207"/>
        <end position="227"/>
    </location>
</feature>
<feature type="transmembrane region" description="Helical" evidence="5">
    <location>
        <begin position="263"/>
        <end position="289"/>
    </location>
</feature>
<organism evidence="7 8">
    <name type="scientific">Vreelandella glaciei</name>
    <dbReference type="NCBI Taxonomy" id="186761"/>
    <lineage>
        <taxon>Bacteria</taxon>
        <taxon>Pseudomonadati</taxon>
        <taxon>Pseudomonadota</taxon>
        <taxon>Gammaproteobacteria</taxon>
        <taxon>Oceanospirillales</taxon>
        <taxon>Halomonadaceae</taxon>
        <taxon>Vreelandella</taxon>
    </lineage>
</organism>
<feature type="transmembrane region" description="Helical" evidence="5">
    <location>
        <begin position="116"/>
        <end position="136"/>
    </location>
</feature>
<name>A0A7Z0LX24_9GAMM</name>
<dbReference type="AlphaFoldDB" id="A0A7Z0LX24"/>
<reference evidence="7 8" key="1">
    <citation type="journal article" date="2003" name="Extremophiles">
        <title>Halomonas glaciei sp. nov. isolated from fast ice of Adelie Land, Antarctica.</title>
        <authorList>
            <person name="Reddy G.S."/>
            <person name="Raghavan P.U."/>
            <person name="Sarita N.B."/>
            <person name="Prakash J.S."/>
            <person name="Nagesh N."/>
            <person name="Delille D."/>
            <person name="Shivaji S."/>
        </authorList>
    </citation>
    <scope>NUCLEOTIDE SEQUENCE [LARGE SCALE GENOMIC DNA]</scope>
    <source>
        <strain evidence="7 8">DD39</strain>
    </source>
</reference>
<evidence type="ECO:0000256" key="4">
    <source>
        <dbReference type="ARBA" id="ARBA00023136"/>
    </source>
</evidence>
<feature type="transmembrane region" description="Helical" evidence="5">
    <location>
        <begin position="40"/>
        <end position="57"/>
    </location>
</feature>
<feature type="transmembrane region" description="Helical" evidence="5">
    <location>
        <begin position="169"/>
        <end position="187"/>
    </location>
</feature>
<dbReference type="InterPro" id="IPR049453">
    <property type="entry name" value="Memb_transporter_dom"/>
</dbReference>
<protein>
    <submittedName>
        <fullName evidence="7">FUSC family protein</fullName>
    </submittedName>
</protein>
<evidence type="ECO:0000313" key="8">
    <source>
        <dbReference type="Proteomes" id="UP000526892"/>
    </source>
</evidence>
<evidence type="ECO:0000256" key="1">
    <source>
        <dbReference type="ARBA" id="ARBA00004141"/>
    </source>
</evidence>
<keyword evidence="4 5" id="KW-0472">Membrane</keyword>
<accession>A0A7Z0LX24</accession>
<feature type="domain" description="Integral membrane bound transporter" evidence="6">
    <location>
        <begin position="219"/>
        <end position="346"/>
    </location>
</feature>
<evidence type="ECO:0000256" key="5">
    <source>
        <dbReference type="SAM" id="Phobius"/>
    </source>
</evidence>
<proteinExistence type="predicted"/>
<keyword evidence="2 5" id="KW-0812">Transmembrane</keyword>
<evidence type="ECO:0000256" key="2">
    <source>
        <dbReference type="ARBA" id="ARBA00022692"/>
    </source>
</evidence>
<dbReference type="Pfam" id="PF13515">
    <property type="entry name" value="FUSC_2"/>
    <property type="match status" value="1"/>
</dbReference>
<comment type="subcellular location">
    <subcellularLocation>
        <location evidence="1">Membrane</location>
        <topology evidence="1">Multi-pass membrane protein</topology>
    </subcellularLocation>
</comment>
<feature type="transmembrane region" description="Helical" evidence="5">
    <location>
        <begin position="332"/>
        <end position="353"/>
    </location>
</feature>
<feature type="transmembrane region" description="Helical" evidence="5">
    <location>
        <begin position="63"/>
        <end position="82"/>
    </location>
</feature>